<dbReference type="InterPro" id="IPR016181">
    <property type="entry name" value="Acyl_CoA_acyltransferase"/>
</dbReference>
<keyword evidence="5" id="KW-1185">Reference proteome</keyword>
<name>A0ABU8EYS6_9GAMM</name>
<dbReference type="EC" id="2.3.1.-" evidence="4"/>
<evidence type="ECO:0000256" key="1">
    <source>
        <dbReference type="ARBA" id="ARBA00022679"/>
    </source>
</evidence>
<dbReference type="GO" id="GO:0016746">
    <property type="term" value="F:acyltransferase activity"/>
    <property type="evidence" value="ECO:0007669"/>
    <property type="project" value="UniProtKB-KW"/>
</dbReference>
<dbReference type="Pfam" id="PF13673">
    <property type="entry name" value="Acetyltransf_10"/>
    <property type="match status" value="1"/>
</dbReference>
<evidence type="ECO:0000313" key="4">
    <source>
        <dbReference type="EMBL" id="MEI4551157.1"/>
    </source>
</evidence>
<dbReference type="PROSITE" id="PS51186">
    <property type="entry name" value="GNAT"/>
    <property type="match status" value="1"/>
</dbReference>
<dbReference type="InterPro" id="IPR000182">
    <property type="entry name" value="GNAT_dom"/>
</dbReference>
<sequence length="158" mass="17196">MQQTVIIRKAEHQDVTAVLNVRKQAILAGCKDAYDSTQLDLWTGVSADKVITDMIVNSFYVSEMGNEIVGTGKVDLTTGQIDGIFVLPSHFGLGLARAMLAFLEQKAKAHGLTKLFLDATLNAVNAYSAYGFIADTPRNYESPTGAVLRCVPMQKEIK</sequence>
<proteinExistence type="predicted"/>
<gene>
    <name evidence="4" type="ORF">WAE96_15900</name>
</gene>
<evidence type="ECO:0000256" key="2">
    <source>
        <dbReference type="ARBA" id="ARBA00023315"/>
    </source>
</evidence>
<protein>
    <submittedName>
        <fullName evidence="4">GNAT family N-acetyltransferase</fullName>
        <ecNumber evidence="4">2.3.1.-</ecNumber>
    </submittedName>
</protein>
<dbReference type="InterPro" id="IPR050832">
    <property type="entry name" value="Bact_Acetyltransf"/>
</dbReference>
<dbReference type="PANTHER" id="PTHR43877">
    <property type="entry name" value="AMINOALKYLPHOSPHONATE N-ACETYLTRANSFERASE-RELATED-RELATED"/>
    <property type="match status" value="1"/>
</dbReference>
<comment type="caution">
    <text evidence="4">The sequence shown here is derived from an EMBL/GenBank/DDBJ whole genome shotgun (WGS) entry which is preliminary data.</text>
</comment>
<dbReference type="EMBL" id="JBAWKS010000002">
    <property type="protein sequence ID" value="MEI4551157.1"/>
    <property type="molecule type" value="Genomic_DNA"/>
</dbReference>
<evidence type="ECO:0000313" key="5">
    <source>
        <dbReference type="Proteomes" id="UP001382455"/>
    </source>
</evidence>
<accession>A0ABU8EYS6</accession>
<dbReference type="RefSeq" id="WP_336436182.1">
    <property type="nucleotide sequence ID" value="NZ_JBAWKS010000002.1"/>
</dbReference>
<evidence type="ECO:0000259" key="3">
    <source>
        <dbReference type="PROSITE" id="PS51186"/>
    </source>
</evidence>
<keyword evidence="2 4" id="KW-0012">Acyltransferase</keyword>
<keyword evidence="1 4" id="KW-0808">Transferase</keyword>
<dbReference type="Proteomes" id="UP001382455">
    <property type="component" value="Unassembled WGS sequence"/>
</dbReference>
<dbReference type="PANTHER" id="PTHR43877:SF2">
    <property type="entry name" value="AMINOALKYLPHOSPHONATE N-ACETYLTRANSFERASE-RELATED"/>
    <property type="match status" value="1"/>
</dbReference>
<dbReference type="Gene3D" id="3.40.630.30">
    <property type="match status" value="1"/>
</dbReference>
<dbReference type="CDD" id="cd04301">
    <property type="entry name" value="NAT_SF"/>
    <property type="match status" value="1"/>
</dbReference>
<dbReference type="SUPFAM" id="SSF55729">
    <property type="entry name" value="Acyl-CoA N-acyltransferases (Nat)"/>
    <property type="match status" value="1"/>
</dbReference>
<reference evidence="4 5" key="1">
    <citation type="submission" date="2023-12" db="EMBL/GenBank/DDBJ databases">
        <title>Friends and Foes: Symbiotic and Algicidal bacterial influence on Karenia brevis blooms.</title>
        <authorList>
            <person name="Fei C."/>
            <person name="Mohamed A.R."/>
            <person name="Booker A."/>
            <person name="Arshad M."/>
            <person name="Klass S."/>
            <person name="Ahn S."/>
            <person name="Gilbert P.M."/>
            <person name="Heil C.A."/>
            <person name="Martinez J.M."/>
            <person name="Amin S.A."/>
        </authorList>
    </citation>
    <scope>NUCLEOTIDE SEQUENCE [LARGE SCALE GENOMIC DNA]</scope>
    <source>
        <strain evidence="4 5">CE15</strain>
    </source>
</reference>
<organism evidence="4 5">
    <name type="scientific">Pseudoalteromonas spongiae</name>
    <dbReference type="NCBI Taxonomy" id="298657"/>
    <lineage>
        <taxon>Bacteria</taxon>
        <taxon>Pseudomonadati</taxon>
        <taxon>Pseudomonadota</taxon>
        <taxon>Gammaproteobacteria</taxon>
        <taxon>Alteromonadales</taxon>
        <taxon>Pseudoalteromonadaceae</taxon>
        <taxon>Pseudoalteromonas</taxon>
    </lineage>
</organism>
<feature type="domain" description="N-acetyltransferase" evidence="3">
    <location>
        <begin position="5"/>
        <end position="158"/>
    </location>
</feature>